<dbReference type="InterPro" id="IPR034505">
    <property type="entry name" value="Coproporphyrinogen-III_oxidase"/>
</dbReference>
<keyword evidence="2" id="KW-0479">Metal-binding</keyword>
<dbReference type="SMART" id="SM00729">
    <property type="entry name" value="Elp3"/>
    <property type="match status" value="1"/>
</dbReference>
<dbReference type="InterPro" id="IPR006638">
    <property type="entry name" value="Elp3/MiaA/NifB-like_rSAM"/>
</dbReference>
<name>A0A7I8D3V6_9FIRM</name>
<dbReference type="PANTHER" id="PTHR13932:SF1">
    <property type="entry name" value="OXYGEN-INDEPENDENT COPROPORPHYRINOGEN-III OXIDASE-LIKE PROTEIN HEMZ"/>
    <property type="match status" value="1"/>
</dbReference>
<dbReference type="GO" id="GO:0003824">
    <property type="term" value="F:catalytic activity"/>
    <property type="evidence" value="ECO:0007669"/>
    <property type="project" value="InterPro"/>
</dbReference>
<dbReference type="Gene3D" id="3.20.20.70">
    <property type="entry name" value="Aldolase class I"/>
    <property type="match status" value="1"/>
</dbReference>
<keyword evidence="4" id="KW-0411">Iron-sulfur</keyword>
<evidence type="ECO:0000256" key="4">
    <source>
        <dbReference type="ARBA" id="ARBA00023014"/>
    </source>
</evidence>
<dbReference type="EMBL" id="AP023321">
    <property type="protein sequence ID" value="BCI60189.1"/>
    <property type="molecule type" value="Genomic_DNA"/>
</dbReference>
<dbReference type="SFLD" id="SFLDS00029">
    <property type="entry name" value="Radical_SAM"/>
    <property type="match status" value="1"/>
</dbReference>
<reference evidence="7" key="1">
    <citation type="submission" date="2020-07" db="EMBL/GenBank/DDBJ databases">
        <title>Complete genome sequencing of Clostridia bacterium strain 12CBH8.</title>
        <authorList>
            <person name="Sakamoto M."/>
            <person name="Murakami T."/>
            <person name="Mori H."/>
        </authorList>
    </citation>
    <scope>NUCLEOTIDE SEQUENCE [LARGE SCALE GENOMIC DNA]</scope>
    <source>
        <strain evidence="7">12CBH8</strain>
    </source>
</reference>
<evidence type="ECO:0000313" key="7">
    <source>
        <dbReference type="Proteomes" id="UP000593890"/>
    </source>
</evidence>
<dbReference type="InterPro" id="IPR007197">
    <property type="entry name" value="rSAM"/>
</dbReference>
<dbReference type="CDD" id="cd01335">
    <property type="entry name" value="Radical_SAM"/>
    <property type="match status" value="1"/>
</dbReference>
<organism evidence="6 7">
    <name type="scientific">Solibaculum mannosilyticum</name>
    <dbReference type="NCBI Taxonomy" id="2780922"/>
    <lineage>
        <taxon>Bacteria</taxon>
        <taxon>Bacillati</taxon>
        <taxon>Bacillota</taxon>
        <taxon>Clostridia</taxon>
        <taxon>Eubacteriales</taxon>
        <taxon>Oscillospiraceae</taxon>
        <taxon>Solibaculum</taxon>
    </lineage>
</organism>
<dbReference type="InterPro" id="IPR013785">
    <property type="entry name" value="Aldolase_TIM"/>
</dbReference>
<dbReference type="GO" id="GO:0051539">
    <property type="term" value="F:4 iron, 4 sulfur cluster binding"/>
    <property type="evidence" value="ECO:0007669"/>
    <property type="project" value="TreeGrafter"/>
</dbReference>
<dbReference type="GO" id="GO:0005737">
    <property type="term" value="C:cytoplasm"/>
    <property type="evidence" value="ECO:0007669"/>
    <property type="project" value="TreeGrafter"/>
</dbReference>
<dbReference type="KEGG" id="sman:C12CBH8_08280"/>
<dbReference type="PROSITE" id="PS51918">
    <property type="entry name" value="RADICAL_SAM"/>
    <property type="match status" value="1"/>
</dbReference>
<dbReference type="SFLD" id="SFLDG01082">
    <property type="entry name" value="B12-binding_domain_containing"/>
    <property type="match status" value="1"/>
</dbReference>
<dbReference type="GO" id="GO:0006779">
    <property type="term" value="P:porphyrin-containing compound biosynthetic process"/>
    <property type="evidence" value="ECO:0007669"/>
    <property type="project" value="TreeGrafter"/>
</dbReference>
<evidence type="ECO:0000313" key="6">
    <source>
        <dbReference type="EMBL" id="BCI60189.1"/>
    </source>
</evidence>
<protein>
    <submittedName>
        <fullName evidence="6">Coproporphyrinogen III oxidase</fullName>
    </submittedName>
</protein>
<dbReference type="InterPro" id="IPR023995">
    <property type="entry name" value="HemZ"/>
</dbReference>
<keyword evidence="1" id="KW-0949">S-adenosyl-L-methionine</keyword>
<feature type="domain" description="Radical SAM core" evidence="5">
    <location>
        <begin position="158"/>
        <end position="396"/>
    </location>
</feature>
<proteinExistence type="predicted"/>
<dbReference type="AlphaFoldDB" id="A0A7I8D3V6"/>
<dbReference type="InterPro" id="IPR058240">
    <property type="entry name" value="rSAM_sf"/>
</dbReference>
<dbReference type="Proteomes" id="UP000593890">
    <property type="component" value="Chromosome"/>
</dbReference>
<gene>
    <name evidence="6" type="primary">hemZ</name>
    <name evidence="6" type="ORF">C12CBH8_08280</name>
</gene>
<dbReference type="Pfam" id="PF04055">
    <property type="entry name" value="Radical_SAM"/>
    <property type="match status" value="1"/>
</dbReference>
<accession>A0A7I8D3V6</accession>
<keyword evidence="3" id="KW-0408">Iron</keyword>
<sequence length="495" mass="56646">MTLLIDGHGFHYEMENLCRLFFPHDAIKVVHEPAEDEVVVTTSLRRGEDKTELFVEYRAYITNERSKAEVPNHHADYDNRCELVMAQLLFGILAKVCRFTPKWGVLTGVRPIKLMRRLMNEEGEAEARRTFTEDLLVSEEKTNLAIDTVRKEDSILQLSRQDSFSLYVSIPFCPSRCAYCSFVSMWVEKSGHLLPKYVELLAKEIEETGRVAKQLGLRLETIYFGGGTPTILSAEQLSFLIQAVNRSFDLSFVREFTVEAGRPDTITREKLQVMKDLGVTRISINPQTMQDDVLERIGRRHTVAQVRDAYAMAKEVGFTNINMDLIAGLPGDDARKFADTIRQVLELDPPSITVHTLALKRSSYLNQFGQDDYARADEVEAMLACVQQNLVRNGYTPYYLYRQSRTIGNLENIGWSKPGYEGYYNVYIMDETHTILAAGAAGVTKLKQPDGPYIERIFNFKFAYEYIDRFDEILARKKKVCPFYEKYGKCSQLPG</sequence>
<keyword evidence="7" id="KW-1185">Reference proteome</keyword>
<dbReference type="PANTHER" id="PTHR13932">
    <property type="entry name" value="COPROPORPHYRINIGEN III OXIDASE"/>
    <property type="match status" value="1"/>
</dbReference>
<evidence type="ECO:0000256" key="2">
    <source>
        <dbReference type="ARBA" id="ARBA00022723"/>
    </source>
</evidence>
<dbReference type="RefSeq" id="WP_090267356.1">
    <property type="nucleotide sequence ID" value="NZ_AP023321.1"/>
</dbReference>
<evidence type="ECO:0000256" key="1">
    <source>
        <dbReference type="ARBA" id="ARBA00022691"/>
    </source>
</evidence>
<dbReference type="SUPFAM" id="SSF102114">
    <property type="entry name" value="Radical SAM enzymes"/>
    <property type="match status" value="1"/>
</dbReference>
<dbReference type="NCBIfam" id="TIGR03994">
    <property type="entry name" value="rSAM_HemZ"/>
    <property type="match status" value="1"/>
</dbReference>
<evidence type="ECO:0000259" key="5">
    <source>
        <dbReference type="PROSITE" id="PS51918"/>
    </source>
</evidence>
<evidence type="ECO:0000256" key="3">
    <source>
        <dbReference type="ARBA" id="ARBA00023004"/>
    </source>
</evidence>
<dbReference type="SFLD" id="SFLDF00310">
    <property type="entry name" value="oxygen-independent_coproporphy"/>
    <property type="match status" value="1"/>
</dbReference>
<dbReference type="SFLD" id="SFLDG01065">
    <property type="entry name" value="anaerobic_coproporphyrinogen-I"/>
    <property type="match status" value="1"/>
</dbReference>
<dbReference type="GO" id="GO:0046872">
    <property type="term" value="F:metal ion binding"/>
    <property type="evidence" value="ECO:0007669"/>
    <property type="project" value="UniProtKB-KW"/>
</dbReference>